<evidence type="ECO:0000256" key="1">
    <source>
        <dbReference type="SAM" id="Phobius"/>
    </source>
</evidence>
<proteinExistence type="predicted"/>
<dbReference type="EMBL" id="JAKLUA010000009">
    <property type="protein sequence ID" value="MCG2670341.1"/>
    <property type="molecule type" value="Genomic_DNA"/>
</dbReference>
<gene>
    <name evidence="3" type="ORF">L6637_25570</name>
    <name evidence="2" type="ORF">L6654_16455</name>
</gene>
<dbReference type="RefSeq" id="WP_128930014.1">
    <property type="nucleotide sequence ID" value="NZ_JAKLTY010000009.1"/>
</dbReference>
<feature type="transmembrane region" description="Helical" evidence="1">
    <location>
        <begin position="142"/>
        <end position="164"/>
    </location>
</feature>
<evidence type="ECO:0000313" key="4">
    <source>
        <dbReference type="Proteomes" id="UP001139012"/>
    </source>
</evidence>
<dbReference type="GeneID" id="39481097"/>
<reference evidence="2" key="1">
    <citation type="submission" date="2022-01" db="EMBL/GenBank/DDBJ databases">
        <title>Genome sequnece data of strain Bradyrhizobium sp. nov.</title>
        <authorList>
            <person name="Zhang J."/>
        </authorList>
    </citation>
    <scope>NUCLEOTIDE SEQUENCE</scope>
    <source>
        <strain evidence="3">WYCCWR 12774</strain>
        <strain evidence="2">WYCCWR 13023</strain>
    </source>
</reference>
<feature type="transmembrane region" description="Helical" evidence="1">
    <location>
        <begin position="56"/>
        <end position="77"/>
    </location>
</feature>
<feature type="transmembrane region" description="Helical" evidence="1">
    <location>
        <begin position="16"/>
        <end position="36"/>
    </location>
</feature>
<protein>
    <recommendedName>
        <fullName evidence="6">MFS transporter</fullName>
    </recommendedName>
</protein>
<dbReference type="InterPro" id="IPR036259">
    <property type="entry name" value="MFS_trans_sf"/>
</dbReference>
<dbReference type="Gene3D" id="1.20.1250.20">
    <property type="entry name" value="MFS general substrate transporter like domains"/>
    <property type="match status" value="1"/>
</dbReference>
<name>A0A9X1RA71_9BRAD</name>
<sequence>MLGASATLITKFGPPAIFEVFAAVTAVAAAIATFFFPSASISEDLVRDAAGFTRPVWFIITGIVLMSLVQAMIFSFLQPMGTDRGLSPVQIQSVLVTLGLVAMTPTLLAAFLQKRLPPMRVAMTGTLLQGAVAVLISCSSGFLPYAVGAVVFPFIMLFTHTFVFGHLARLDLTGRAVAATPAMLVGNMIGPLLGGTLVQTTGYLGLGSAAAAVDLIALCCFIAASQRATSAIQPLPQLNQ</sequence>
<keyword evidence="1" id="KW-0812">Transmembrane</keyword>
<evidence type="ECO:0000313" key="2">
    <source>
        <dbReference type="EMBL" id="MCG2628226.1"/>
    </source>
</evidence>
<feature type="transmembrane region" description="Helical" evidence="1">
    <location>
        <begin position="176"/>
        <end position="197"/>
    </location>
</feature>
<comment type="caution">
    <text evidence="2">The sequence shown here is derived from an EMBL/GenBank/DDBJ whole genome shotgun (WGS) entry which is preliminary data.</text>
</comment>
<keyword evidence="4" id="KW-1185">Reference proteome</keyword>
<dbReference type="SUPFAM" id="SSF103473">
    <property type="entry name" value="MFS general substrate transporter"/>
    <property type="match status" value="1"/>
</dbReference>
<dbReference type="AlphaFoldDB" id="A0A9X1RA71"/>
<evidence type="ECO:0000313" key="5">
    <source>
        <dbReference type="Proteomes" id="UP001139054"/>
    </source>
</evidence>
<dbReference type="Proteomes" id="UP001139054">
    <property type="component" value="Unassembled WGS sequence"/>
</dbReference>
<feature type="transmembrane region" description="Helical" evidence="1">
    <location>
        <begin position="203"/>
        <end position="224"/>
    </location>
</feature>
<keyword evidence="1" id="KW-0472">Membrane</keyword>
<dbReference type="EMBL" id="JAKLTY010000009">
    <property type="protein sequence ID" value="MCG2628226.1"/>
    <property type="molecule type" value="Genomic_DNA"/>
</dbReference>
<evidence type="ECO:0008006" key="6">
    <source>
        <dbReference type="Google" id="ProtNLM"/>
    </source>
</evidence>
<evidence type="ECO:0000313" key="3">
    <source>
        <dbReference type="EMBL" id="MCG2670341.1"/>
    </source>
</evidence>
<feature type="transmembrane region" description="Helical" evidence="1">
    <location>
        <begin position="89"/>
        <end position="112"/>
    </location>
</feature>
<feature type="transmembrane region" description="Helical" evidence="1">
    <location>
        <begin position="119"/>
        <end position="136"/>
    </location>
</feature>
<accession>A0A9X1RA71</accession>
<dbReference type="Proteomes" id="UP001139012">
    <property type="component" value="Unassembled WGS sequence"/>
</dbReference>
<organism evidence="2 5">
    <name type="scientific">Bradyrhizobium zhengyangense</name>
    <dbReference type="NCBI Taxonomy" id="2911009"/>
    <lineage>
        <taxon>Bacteria</taxon>
        <taxon>Pseudomonadati</taxon>
        <taxon>Pseudomonadota</taxon>
        <taxon>Alphaproteobacteria</taxon>
        <taxon>Hyphomicrobiales</taxon>
        <taxon>Nitrobacteraceae</taxon>
        <taxon>Bradyrhizobium</taxon>
    </lineage>
</organism>
<keyword evidence="1" id="KW-1133">Transmembrane helix</keyword>